<feature type="domain" description="BHLH" evidence="12">
    <location>
        <begin position="36"/>
        <end position="89"/>
    </location>
</feature>
<protein>
    <recommendedName>
        <fullName evidence="9">Neuronal PAS domain-containing protein 1</fullName>
    </recommendedName>
</protein>
<feature type="compositionally biased region" description="Low complexity" evidence="10">
    <location>
        <begin position="206"/>
        <end position="217"/>
    </location>
</feature>
<evidence type="ECO:0000256" key="2">
    <source>
        <dbReference type="ARBA" id="ARBA00022737"/>
    </source>
</evidence>
<keyword evidence="4" id="KW-0238">DNA-binding</keyword>
<evidence type="ECO:0000256" key="1">
    <source>
        <dbReference type="ARBA" id="ARBA00004123"/>
    </source>
</evidence>
<dbReference type="Gene3D" id="3.30.450.20">
    <property type="entry name" value="PAS domain"/>
    <property type="match status" value="2"/>
</dbReference>
<feature type="compositionally biased region" description="Polar residues" evidence="10">
    <location>
        <begin position="400"/>
        <end position="413"/>
    </location>
</feature>
<dbReference type="GO" id="GO:0000977">
    <property type="term" value="F:RNA polymerase II transcription regulatory region sequence-specific DNA binding"/>
    <property type="evidence" value="ECO:0007669"/>
    <property type="project" value="TreeGrafter"/>
</dbReference>
<dbReference type="Pfam" id="PF23171">
    <property type="entry name" value="bHLH_HIF1A"/>
    <property type="match status" value="1"/>
</dbReference>
<dbReference type="NCBIfam" id="TIGR00229">
    <property type="entry name" value="sensory_box"/>
    <property type="match status" value="1"/>
</dbReference>
<dbReference type="FunFam" id="3.30.450.20:FF:000021">
    <property type="entry name" value="Neuronal PAS domain-containing protein 3"/>
    <property type="match status" value="1"/>
</dbReference>
<feature type="compositionally biased region" description="Basic and acidic residues" evidence="10">
    <location>
        <begin position="495"/>
        <end position="506"/>
    </location>
</feature>
<proteinExistence type="predicted"/>
<evidence type="ECO:0000256" key="4">
    <source>
        <dbReference type="ARBA" id="ARBA00023125"/>
    </source>
</evidence>
<dbReference type="GO" id="GO:0000981">
    <property type="term" value="F:DNA-binding transcription factor activity, RNA polymerase II-specific"/>
    <property type="evidence" value="ECO:0007669"/>
    <property type="project" value="TreeGrafter"/>
</dbReference>
<feature type="compositionally biased region" description="Acidic residues" evidence="10">
    <location>
        <begin position="482"/>
        <end position="494"/>
    </location>
</feature>
<keyword evidence="6" id="KW-0539">Nucleus</keyword>
<sequence>MATMPFVSEGKCVSVEWDFLQGLLAKPPTLPCLQNLRKEKSRNAARSRRGKENFEFFELAKMLPLPGAITSQLDKASVIRLTISYLHMRTFASQGDPPWSPLLEGDSNCSKVRRSSHSLATDMFEQHLGAHLLQSLDGFVFVVSQEGRFLYISETVSIYLGLSQVELTGSSVFDYIHPADHVEMAERLGIRPHLRAEAGCHTAPESASSSASTSSLAGTPEPAAPSSPHSHSADDPPDRGFFIRMKSTLTKRGLHVKSSGYKVIHVTGRIRCRPSLVPGSSRSITYCENRISEYMDLTPAEVVGHTCYHFVYVEDLENLRQSHEDLLRKGQVVTGYYRWLQRRGGYLWIQSTATVSINHKAPHERNVIWVNVVLSRTELPDTPLDLLQLPESVRAERLRVSSSPTDSSPQARSVQPAKGPIAKSDTETKTREKFPATTVQSEERRKRLLRSEPEGGPPESRRRLEDARQAEESVSASSDLASESEGEEEDEAEWDSDRLKEERDSTGRGGSSGGRAHNGRAVIQQLKSVVTPAPLPGSPSIKTEHEGLSARWTSSSHNSQPAHTTPSSSLNGDSPTTPIPDSSSSSEAPAKGLFTPPSPTLGSLGRSSAGGPDFDLLQRLAAGGAAAGRVLFHPLALGPQGPQSLYAPSTIRYAPPELPPSHHHSTAHDGLQLRSDHHKGPPSFFPHLQRLAGLPPFSGFSPSDSPFSSGLPFCMNGLRGAAGSEED</sequence>
<feature type="compositionally biased region" description="Basic and acidic residues" evidence="10">
    <location>
        <begin position="441"/>
        <end position="471"/>
    </location>
</feature>
<dbReference type="Pfam" id="PF08447">
    <property type="entry name" value="PAS_3"/>
    <property type="match status" value="1"/>
</dbReference>
<evidence type="ECO:0000256" key="9">
    <source>
        <dbReference type="ARBA" id="ARBA00070617"/>
    </source>
</evidence>
<keyword evidence="2" id="KW-0677">Repeat</keyword>
<dbReference type="PROSITE" id="PS50112">
    <property type="entry name" value="PAS"/>
    <property type="match status" value="2"/>
</dbReference>
<feature type="compositionally biased region" description="Basic and acidic residues" evidence="10">
    <location>
        <begin position="424"/>
        <end position="434"/>
    </location>
</feature>
<evidence type="ECO:0000313" key="14">
    <source>
        <dbReference type="Proteomes" id="UP001460270"/>
    </source>
</evidence>
<evidence type="ECO:0000256" key="8">
    <source>
        <dbReference type="ARBA" id="ARBA00063691"/>
    </source>
</evidence>
<gene>
    <name evidence="13" type="ORF">WMY93_028771</name>
</gene>
<accession>A0AAW0MTX9</accession>
<dbReference type="InterPro" id="IPR013767">
    <property type="entry name" value="PAS_fold"/>
</dbReference>
<comment type="function">
    <text evidence="7">May control regulatory pathways relevant to schizophrenia and to psychotic illness. May play a role in late central nervous system development by modulating EPO expression in response to cellular oxygen level. Forms a heterodimer that binds core DNA sequence 5'-TACGTG-3' within the hypoxia response element (HRE) leading to transcriptional repression on its target gene TH.</text>
</comment>
<keyword evidence="5" id="KW-0804">Transcription</keyword>
<evidence type="ECO:0000256" key="3">
    <source>
        <dbReference type="ARBA" id="ARBA00023015"/>
    </source>
</evidence>
<dbReference type="SUPFAM" id="SSF55785">
    <property type="entry name" value="PYP-like sensor domain (PAS domain)"/>
    <property type="match status" value="2"/>
</dbReference>
<feature type="region of interest" description="Disordered" evidence="10">
    <location>
        <begin position="199"/>
        <end position="237"/>
    </location>
</feature>
<dbReference type="PANTHER" id="PTHR23043">
    <property type="entry name" value="HYPOXIA-INDUCIBLE FACTOR 1 ALPHA"/>
    <property type="match status" value="1"/>
</dbReference>
<dbReference type="InterPro" id="IPR035965">
    <property type="entry name" value="PAS-like_dom_sf"/>
</dbReference>
<feature type="region of interest" description="Disordered" evidence="10">
    <location>
        <begin position="657"/>
        <end position="680"/>
    </location>
</feature>
<dbReference type="GO" id="GO:0046983">
    <property type="term" value="F:protein dimerization activity"/>
    <property type="evidence" value="ECO:0007669"/>
    <property type="project" value="InterPro"/>
</dbReference>
<name>A0AAW0MTX9_9GOBI</name>
<feature type="compositionally biased region" description="Polar residues" evidence="10">
    <location>
        <begin position="551"/>
        <end position="572"/>
    </location>
</feature>
<evidence type="ECO:0000256" key="7">
    <source>
        <dbReference type="ARBA" id="ARBA00056086"/>
    </source>
</evidence>
<dbReference type="Pfam" id="PF00989">
    <property type="entry name" value="PAS"/>
    <property type="match status" value="1"/>
</dbReference>
<comment type="subcellular location">
    <subcellularLocation>
        <location evidence="1">Nucleus</location>
    </subcellularLocation>
</comment>
<reference evidence="14" key="1">
    <citation type="submission" date="2024-04" db="EMBL/GenBank/DDBJ databases">
        <title>Salinicola lusitanus LLJ914,a marine bacterium isolated from the Okinawa Trough.</title>
        <authorList>
            <person name="Li J."/>
        </authorList>
    </citation>
    <scope>NUCLEOTIDE SEQUENCE [LARGE SCALE GENOMIC DNA]</scope>
</reference>
<feature type="compositionally biased region" description="Low complexity" evidence="10">
    <location>
        <begin position="573"/>
        <end position="586"/>
    </location>
</feature>
<dbReference type="CDD" id="cd19731">
    <property type="entry name" value="bHLH-PAS_NPAS1_PASD5"/>
    <property type="match status" value="1"/>
</dbReference>
<dbReference type="AlphaFoldDB" id="A0AAW0MTX9"/>
<dbReference type="InterPro" id="IPR036638">
    <property type="entry name" value="HLH_DNA-bd_sf"/>
</dbReference>
<dbReference type="InterPro" id="IPR011598">
    <property type="entry name" value="bHLH_dom"/>
</dbReference>
<dbReference type="EMBL" id="JBBPFD010000021">
    <property type="protein sequence ID" value="KAK7882597.1"/>
    <property type="molecule type" value="Genomic_DNA"/>
</dbReference>
<dbReference type="PROSITE" id="PS50888">
    <property type="entry name" value="BHLH"/>
    <property type="match status" value="1"/>
</dbReference>
<keyword evidence="3" id="KW-0805">Transcription regulation</keyword>
<dbReference type="InterPro" id="IPR013655">
    <property type="entry name" value="PAS_fold_3"/>
</dbReference>
<dbReference type="Gene3D" id="4.10.280.10">
    <property type="entry name" value="Helix-loop-helix DNA-binding domain"/>
    <property type="match status" value="1"/>
</dbReference>
<evidence type="ECO:0000259" key="11">
    <source>
        <dbReference type="PROSITE" id="PS50112"/>
    </source>
</evidence>
<comment type="subunit">
    <text evidence="8">Efficient DNA binding requires dimerization with another bHLH protein. Interacts with ARNT; forms a heterodimer that binds core DNA sequence 5'-[AG]CGTG-3' within the hypoxia response element (HRE) leading to a transcriptional repressor on its target gene TH.</text>
</comment>
<evidence type="ECO:0000259" key="12">
    <source>
        <dbReference type="PROSITE" id="PS50888"/>
    </source>
</evidence>
<dbReference type="SUPFAM" id="SSF47459">
    <property type="entry name" value="HLH, helix-loop-helix DNA-binding domain"/>
    <property type="match status" value="1"/>
</dbReference>
<dbReference type="InterPro" id="IPR000014">
    <property type="entry name" value="PAS"/>
</dbReference>
<evidence type="ECO:0000256" key="10">
    <source>
        <dbReference type="SAM" id="MobiDB-lite"/>
    </source>
</evidence>
<evidence type="ECO:0000256" key="5">
    <source>
        <dbReference type="ARBA" id="ARBA00023163"/>
    </source>
</evidence>
<feature type="domain" description="PAS" evidence="11">
    <location>
        <begin position="125"/>
        <end position="197"/>
    </location>
</feature>
<keyword evidence="14" id="KW-1185">Reference proteome</keyword>
<dbReference type="CDD" id="cd00130">
    <property type="entry name" value="PAS"/>
    <property type="match status" value="2"/>
</dbReference>
<feature type="region of interest" description="Disordered" evidence="10">
    <location>
        <begin position="397"/>
        <end position="607"/>
    </location>
</feature>
<dbReference type="PANTHER" id="PTHR23043:SF25">
    <property type="entry name" value="NEURONAL PAS DOMAIN-CONTAINING PROTEIN 1"/>
    <property type="match status" value="1"/>
</dbReference>
<dbReference type="FunFam" id="4.10.280.10:FF:000083">
    <property type="entry name" value="Neuronal PAS domain protein 1"/>
    <property type="match status" value="1"/>
</dbReference>
<dbReference type="GO" id="GO:0005634">
    <property type="term" value="C:nucleus"/>
    <property type="evidence" value="ECO:0007669"/>
    <property type="project" value="UniProtKB-SubCell"/>
</dbReference>
<dbReference type="SMART" id="SM00091">
    <property type="entry name" value="PAS"/>
    <property type="match status" value="2"/>
</dbReference>
<dbReference type="Proteomes" id="UP001460270">
    <property type="component" value="Unassembled WGS sequence"/>
</dbReference>
<evidence type="ECO:0000256" key="6">
    <source>
        <dbReference type="ARBA" id="ARBA00023242"/>
    </source>
</evidence>
<feature type="compositionally biased region" description="Low complexity" evidence="10">
    <location>
        <begin position="472"/>
        <end position="481"/>
    </location>
</feature>
<feature type="domain" description="PAS" evidence="11">
    <location>
        <begin position="284"/>
        <end position="330"/>
    </location>
</feature>
<dbReference type="FunFam" id="3.30.450.20:FF:000025">
    <property type="entry name" value="Neuronal PAS domain protein 3 isoform 1"/>
    <property type="match status" value="1"/>
</dbReference>
<organism evidence="13 14">
    <name type="scientific">Mugilogobius chulae</name>
    <name type="common">yellowstripe goby</name>
    <dbReference type="NCBI Taxonomy" id="88201"/>
    <lineage>
        <taxon>Eukaryota</taxon>
        <taxon>Metazoa</taxon>
        <taxon>Chordata</taxon>
        <taxon>Craniata</taxon>
        <taxon>Vertebrata</taxon>
        <taxon>Euteleostomi</taxon>
        <taxon>Actinopterygii</taxon>
        <taxon>Neopterygii</taxon>
        <taxon>Teleostei</taxon>
        <taxon>Neoteleostei</taxon>
        <taxon>Acanthomorphata</taxon>
        <taxon>Gobiaria</taxon>
        <taxon>Gobiiformes</taxon>
        <taxon>Gobioidei</taxon>
        <taxon>Gobiidae</taxon>
        <taxon>Gobionellinae</taxon>
        <taxon>Mugilogobius</taxon>
    </lineage>
</organism>
<comment type="caution">
    <text evidence="13">The sequence shown here is derived from an EMBL/GenBank/DDBJ whole genome shotgun (WGS) entry which is preliminary data.</text>
</comment>
<dbReference type="SMART" id="SM00353">
    <property type="entry name" value="HLH"/>
    <property type="match status" value="1"/>
</dbReference>
<evidence type="ECO:0000313" key="13">
    <source>
        <dbReference type="EMBL" id="KAK7882597.1"/>
    </source>
</evidence>